<accession>A0A4Y3HXF0</accession>
<proteinExistence type="predicted"/>
<dbReference type="EMBL" id="BJLF01000012">
    <property type="protein sequence ID" value="GEA51715.1"/>
    <property type="molecule type" value="Genomic_DNA"/>
</dbReference>
<gene>
    <name evidence="1" type="ORF">VIN01S_25190</name>
</gene>
<dbReference type="AlphaFoldDB" id="A0A4Y3HXF0"/>
<evidence type="ECO:0000313" key="2">
    <source>
        <dbReference type="Proteomes" id="UP000318717"/>
    </source>
</evidence>
<comment type="caution">
    <text evidence="1">The sequence shown here is derived from an EMBL/GenBank/DDBJ whole genome shotgun (WGS) entry which is preliminary data.</text>
</comment>
<name>A0A4Y3HXF0_9VIBR</name>
<organism evidence="1 2">
    <name type="scientific">Vibrio inusitatus NBRC 102082</name>
    <dbReference type="NCBI Taxonomy" id="1219070"/>
    <lineage>
        <taxon>Bacteria</taxon>
        <taxon>Pseudomonadati</taxon>
        <taxon>Pseudomonadota</taxon>
        <taxon>Gammaproteobacteria</taxon>
        <taxon>Vibrionales</taxon>
        <taxon>Vibrionaceae</taxon>
        <taxon>Vibrio</taxon>
    </lineage>
</organism>
<keyword evidence="2" id="KW-1185">Reference proteome</keyword>
<protein>
    <submittedName>
        <fullName evidence="1">Uncharacterized protein</fullName>
    </submittedName>
</protein>
<dbReference type="RefSeq" id="WP_167496200.1">
    <property type="nucleotide sequence ID" value="NZ_BJLF01000012.1"/>
</dbReference>
<sequence>MKYGRASLLNMGIVHDVFLLKTAIQMTEFEKMLEEQGFDGGDKEINDSQLQA</sequence>
<reference evidence="1 2" key="1">
    <citation type="submission" date="2019-06" db="EMBL/GenBank/DDBJ databases">
        <title>Whole genome shotgun sequence of Vibrio inusitatus NBRC 102082.</title>
        <authorList>
            <person name="Hosoyama A."/>
            <person name="Uohara A."/>
            <person name="Ohji S."/>
            <person name="Ichikawa N."/>
        </authorList>
    </citation>
    <scope>NUCLEOTIDE SEQUENCE [LARGE SCALE GENOMIC DNA]</scope>
    <source>
        <strain evidence="1 2">NBRC 102082</strain>
    </source>
</reference>
<dbReference type="Proteomes" id="UP000318717">
    <property type="component" value="Unassembled WGS sequence"/>
</dbReference>
<evidence type="ECO:0000313" key="1">
    <source>
        <dbReference type="EMBL" id="GEA51715.1"/>
    </source>
</evidence>